<keyword evidence="6 8" id="KW-0472">Membrane</keyword>
<dbReference type="PROSITE" id="PS50850">
    <property type="entry name" value="MFS"/>
    <property type="match status" value="1"/>
</dbReference>
<feature type="transmembrane region" description="Helical" evidence="8">
    <location>
        <begin position="336"/>
        <end position="357"/>
    </location>
</feature>
<keyword evidence="3" id="KW-1003">Cell membrane</keyword>
<dbReference type="AlphaFoldDB" id="A0A7W8AAZ5"/>
<gene>
    <name evidence="10" type="ORF">HNR40_008370</name>
</gene>
<comment type="caution">
    <text evidence="10">The sequence shown here is derived from an EMBL/GenBank/DDBJ whole genome shotgun (WGS) entry which is preliminary data.</text>
</comment>
<dbReference type="EMBL" id="JACHIN010000014">
    <property type="protein sequence ID" value="MBB5082874.1"/>
    <property type="molecule type" value="Genomic_DNA"/>
</dbReference>
<evidence type="ECO:0000259" key="9">
    <source>
        <dbReference type="PROSITE" id="PS50850"/>
    </source>
</evidence>
<feature type="transmembrane region" description="Helical" evidence="8">
    <location>
        <begin position="363"/>
        <end position="383"/>
    </location>
</feature>
<evidence type="ECO:0000313" key="11">
    <source>
        <dbReference type="Proteomes" id="UP000568380"/>
    </source>
</evidence>
<accession>A0A7W8AAZ5</accession>
<dbReference type="InterPro" id="IPR004638">
    <property type="entry name" value="EmrB-like"/>
</dbReference>
<dbReference type="NCBIfam" id="TIGR00711">
    <property type="entry name" value="efflux_EmrB"/>
    <property type="match status" value="1"/>
</dbReference>
<organism evidence="10 11">
    <name type="scientific">Nonomuraea endophytica</name>
    <dbReference type="NCBI Taxonomy" id="714136"/>
    <lineage>
        <taxon>Bacteria</taxon>
        <taxon>Bacillati</taxon>
        <taxon>Actinomycetota</taxon>
        <taxon>Actinomycetes</taxon>
        <taxon>Streptosporangiales</taxon>
        <taxon>Streptosporangiaceae</taxon>
        <taxon>Nonomuraea</taxon>
    </lineage>
</organism>
<comment type="subcellular location">
    <subcellularLocation>
        <location evidence="1">Cell membrane</location>
        <topology evidence="1">Multi-pass membrane protein</topology>
    </subcellularLocation>
</comment>
<dbReference type="GO" id="GO:0022857">
    <property type="term" value="F:transmembrane transporter activity"/>
    <property type="evidence" value="ECO:0007669"/>
    <property type="project" value="InterPro"/>
</dbReference>
<dbReference type="InterPro" id="IPR036259">
    <property type="entry name" value="MFS_trans_sf"/>
</dbReference>
<name>A0A7W8AAZ5_9ACTN</name>
<dbReference type="PRINTS" id="PR01036">
    <property type="entry name" value="TCRTETB"/>
</dbReference>
<evidence type="ECO:0000256" key="1">
    <source>
        <dbReference type="ARBA" id="ARBA00004651"/>
    </source>
</evidence>
<feature type="transmembrane region" description="Helical" evidence="8">
    <location>
        <begin position="109"/>
        <end position="131"/>
    </location>
</feature>
<feature type="transmembrane region" description="Helical" evidence="8">
    <location>
        <begin position="229"/>
        <end position="251"/>
    </location>
</feature>
<feature type="transmembrane region" description="Helical" evidence="8">
    <location>
        <begin position="272"/>
        <end position="295"/>
    </location>
</feature>
<dbReference type="GO" id="GO:0005886">
    <property type="term" value="C:plasma membrane"/>
    <property type="evidence" value="ECO:0007669"/>
    <property type="project" value="UniProtKB-SubCell"/>
</dbReference>
<evidence type="ECO:0000256" key="8">
    <source>
        <dbReference type="SAM" id="Phobius"/>
    </source>
</evidence>
<dbReference type="Pfam" id="PF07690">
    <property type="entry name" value="MFS_1"/>
    <property type="match status" value="1"/>
</dbReference>
<evidence type="ECO:0000256" key="5">
    <source>
        <dbReference type="ARBA" id="ARBA00022989"/>
    </source>
</evidence>
<feature type="transmembrane region" description="Helical" evidence="8">
    <location>
        <begin position="53"/>
        <end position="72"/>
    </location>
</feature>
<feature type="transmembrane region" description="Helical" evidence="8">
    <location>
        <begin position="16"/>
        <end position="41"/>
    </location>
</feature>
<dbReference type="InterPro" id="IPR020846">
    <property type="entry name" value="MFS_dom"/>
</dbReference>
<dbReference type="RefSeq" id="WP_184971438.1">
    <property type="nucleotide sequence ID" value="NZ_JACHIN010000014.1"/>
</dbReference>
<feature type="transmembrane region" description="Helical" evidence="8">
    <location>
        <begin position="84"/>
        <end position="103"/>
    </location>
</feature>
<feature type="transmembrane region" description="Helical" evidence="8">
    <location>
        <begin position="143"/>
        <end position="166"/>
    </location>
</feature>
<keyword evidence="5 8" id="KW-1133">Transmembrane helix</keyword>
<feature type="transmembrane region" description="Helical" evidence="8">
    <location>
        <begin position="203"/>
        <end position="223"/>
    </location>
</feature>
<feature type="domain" description="Major facilitator superfamily (MFS) profile" evidence="9">
    <location>
        <begin position="18"/>
        <end position="519"/>
    </location>
</feature>
<proteinExistence type="predicted"/>
<evidence type="ECO:0000313" key="10">
    <source>
        <dbReference type="EMBL" id="MBB5082874.1"/>
    </source>
</evidence>
<sequence length="541" mass="56607">MTEVNSAEAPVTRRPWLVLGIFCAGFFMALLDGTIVNIAVPTLISSVDASYNQVLWVLDAYLLVFTVLLITTGRLGDIFGYRRMFLIGITLFTVASGLCGLADTGAQLLAARVLQAVGTALLFPQVISAILTIFPGNMRGRAFGLFGAIAGLAPVAGPIVGGFILAKLSWPWIFFINIPIGVITIILTLIYAPPMRSAGTRSLDLVGVALATAGLTGIVFGLIEGERYDWGTTIGSIIVAGIVLLALFVLWETREKSEPLIPMALFTARNFSIGNGVGFIFYVGMMAIPLVMVLHLQTARGHTPLDTGLLLLPGAVITAFGSAYSGRLSDKFGGKYILMAGLAMLAAGLLVLTLTTAPNSSTWSLLPGLIIIGFGNGATYAPLQQVTMDGVNPQLAGAASGVANTIRQIGSVVGLAVLGALLSTRLTAALQTNATQQAAQLPPHLREKFMTAITRAAEHFSPPTPPPGLSTTEAALFQRLGNEAFTTSFTGAIHTTLLATAAILIAATTFCALLPKQQPEATPDRAKKVAGSSSSDIHAES</sequence>
<feature type="transmembrane region" description="Helical" evidence="8">
    <location>
        <begin position="395"/>
        <end position="422"/>
    </location>
</feature>
<feature type="transmembrane region" description="Helical" evidence="8">
    <location>
        <begin position="172"/>
        <end position="191"/>
    </location>
</feature>
<dbReference type="Gene3D" id="1.20.1250.20">
    <property type="entry name" value="MFS general substrate transporter like domains"/>
    <property type="match status" value="1"/>
</dbReference>
<evidence type="ECO:0000256" key="6">
    <source>
        <dbReference type="ARBA" id="ARBA00023136"/>
    </source>
</evidence>
<keyword evidence="11" id="KW-1185">Reference proteome</keyword>
<feature type="compositionally biased region" description="Polar residues" evidence="7">
    <location>
        <begin position="531"/>
        <end position="541"/>
    </location>
</feature>
<evidence type="ECO:0000256" key="3">
    <source>
        <dbReference type="ARBA" id="ARBA00022475"/>
    </source>
</evidence>
<evidence type="ECO:0000256" key="7">
    <source>
        <dbReference type="SAM" id="MobiDB-lite"/>
    </source>
</evidence>
<reference evidence="10 11" key="1">
    <citation type="submission" date="2020-08" db="EMBL/GenBank/DDBJ databases">
        <title>Genomic Encyclopedia of Type Strains, Phase IV (KMG-IV): sequencing the most valuable type-strain genomes for metagenomic binning, comparative biology and taxonomic classification.</title>
        <authorList>
            <person name="Goeker M."/>
        </authorList>
    </citation>
    <scope>NUCLEOTIDE SEQUENCE [LARGE SCALE GENOMIC DNA]</scope>
    <source>
        <strain evidence="10 11">DSM 45385</strain>
    </source>
</reference>
<dbReference type="SUPFAM" id="SSF103473">
    <property type="entry name" value="MFS general substrate transporter"/>
    <property type="match status" value="1"/>
</dbReference>
<keyword evidence="2" id="KW-0813">Transport</keyword>
<keyword evidence="4 8" id="KW-0812">Transmembrane</keyword>
<evidence type="ECO:0000256" key="4">
    <source>
        <dbReference type="ARBA" id="ARBA00022692"/>
    </source>
</evidence>
<feature type="region of interest" description="Disordered" evidence="7">
    <location>
        <begin position="518"/>
        <end position="541"/>
    </location>
</feature>
<dbReference type="Gene3D" id="1.20.1720.10">
    <property type="entry name" value="Multidrug resistance protein D"/>
    <property type="match status" value="1"/>
</dbReference>
<protein>
    <submittedName>
        <fullName evidence="10">EmrB/QacA subfamily drug resistance transporter</fullName>
    </submittedName>
</protein>
<feature type="transmembrane region" description="Helical" evidence="8">
    <location>
        <begin position="492"/>
        <end position="515"/>
    </location>
</feature>
<evidence type="ECO:0000256" key="2">
    <source>
        <dbReference type="ARBA" id="ARBA00022448"/>
    </source>
</evidence>
<dbReference type="Proteomes" id="UP000568380">
    <property type="component" value="Unassembled WGS sequence"/>
</dbReference>
<dbReference type="InterPro" id="IPR011701">
    <property type="entry name" value="MFS"/>
</dbReference>
<dbReference type="PANTHER" id="PTHR42718:SF46">
    <property type="entry name" value="BLR6921 PROTEIN"/>
    <property type="match status" value="1"/>
</dbReference>
<feature type="transmembrane region" description="Helical" evidence="8">
    <location>
        <begin position="307"/>
        <end position="324"/>
    </location>
</feature>
<dbReference type="PANTHER" id="PTHR42718">
    <property type="entry name" value="MAJOR FACILITATOR SUPERFAMILY MULTIDRUG TRANSPORTER MFSC"/>
    <property type="match status" value="1"/>
</dbReference>
<dbReference type="CDD" id="cd17321">
    <property type="entry name" value="MFS_MMR_MDR_like"/>
    <property type="match status" value="1"/>
</dbReference>